<dbReference type="Gene3D" id="3.30.1200.10">
    <property type="entry name" value="YggU-like"/>
    <property type="match status" value="1"/>
</dbReference>
<feature type="domain" description="STEEP1" evidence="2">
    <location>
        <begin position="18"/>
        <end position="117"/>
    </location>
</feature>
<accession>A0A0M0K3F3</accession>
<dbReference type="SMART" id="SM01152">
    <property type="entry name" value="DUF167"/>
    <property type="match status" value="1"/>
</dbReference>
<dbReference type="AlphaFoldDB" id="A0A0M0K3F3"/>
<dbReference type="PANTHER" id="PTHR47525">
    <property type="entry name" value="OS07G0295200 PROTEIN"/>
    <property type="match status" value="1"/>
</dbReference>
<dbReference type="InterPro" id="IPR053323">
    <property type="entry name" value="UPF0235"/>
</dbReference>
<dbReference type="InterPro" id="IPR036591">
    <property type="entry name" value="YggU-like_sf"/>
</dbReference>
<comment type="caution">
    <text evidence="3">The sequence shown here is derived from an EMBL/GenBank/DDBJ whole genome shotgun (WGS) entry which is preliminary data.</text>
</comment>
<dbReference type="NCBIfam" id="TIGR00251">
    <property type="entry name" value="DUF167 family protein"/>
    <property type="match status" value="1"/>
</dbReference>
<dbReference type="InterPro" id="IPR003746">
    <property type="entry name" value="DUF167"/>
</dbReference>
<reference evidence="4" key="1">
    <citation type="journal article" date="2015" name="PLoS Genet.">
        <title>Genome Sequence and Transcriptome Analyses of Chrysochromulina tobin: Metabolic Tools for Enhanced Algal Fitness in the Prominent Order Prymnesiales (Haptophyceae).</title>
        <authorList>
            <person name="Hovde B.T."/>
            <person name="Deodato C.R."/>
            <person name="Hunsperger H.M."/>
            <person name="Ryken S.A."/>
            <person name="Yost W."/>
            <person name="Jha R.K."/>
            <person name="Patterson J."/>
            <person name="Monnat R.J. Jr."/>
            <person name="Barlow S.B."/>
            <person name="Starkenburg S.R."/>
            <person name="Cattolico R.A."/>
        </authorList>
    </citation>
    <scope>NUCLEOTIDE SEQUENCE</scope>
    <source>
        <strain evidence="4">CCMP291</strain>
    </source>
</reference>
<name>A0A0M0K3F3_9EUKA</name>
<comment type="similarity">
    <text evidence="1">Belongs to the UPF0235 family.</text>
</comment>
<dbReference type="EMBL" id="JWZX01001529">
    <property type="protein sequence ID" value="KOO33396.1"/>
    <property type="molecule type" value="Genomic_DNA"/>
</dbReference>
<dbReference type="Pfam" id="PF02594">
    <property type="entry name" value="DUF167"/>
    <property type="match status" value="1"/>
</dbReference>
<evidence type="ECO:0000256" key="1">
    <source>
        <dbReference type="ARBA" id="ARBA00010364"/>
    </source>
</evidence>
<protein>
    <recommendedName>
        <fullName evidence="2">STEEP1 domain-containing protein</fullName>
    </recommendedName>
</protein>
<dbReference type="InterPro" id="IPR057965">
    <property type="entry name" value="STEEP1_dom"/>
</dbReference>
<evidence type="ECO:0000259" key="2">
    <source>
        <dbReference type="Pfam" id="PF25809"/>
    </source>
</evidence>
<sequence length="291" mass="32203">MPKRATHTFESEKDGLSDAQLGLHYCMCCGESVLILGPEMQLADLPRRRTDGAIVLEKGKVTYKLNCKPREGKVLKRTGGYERQYRFGCWNCGVLIGYRAEDSEDAPITYLLSDATGTQEDLYLQIYQVPQCIQSTGPHSVRVALEVRCGQTRRALRSVETEHVGISVTAPAKDGLANAELLDYMQKVLAVPRKALQLSRGWSATTKFLLVAGLQAVDVFKRLKAAVDTDMTAAVDTTMAAQADPLGEFGPKEVFTQGAASFQTRKLWEQSEELEDDLAPIPDKKQQVFIK</sequence>
<evidence type="ECO:0000313" key="4">
    <source>
        <dbReference type="Proteomes" id="UP000037460"/>
    </source>
</evidence>
<evidence type="ECO:0000313" key="3">
    <source>
        <dbReference type="EMBL" id="KOO33396.1"/>
    </source>
</evidence>
<organism evidence="3 4">
    <name type="scientific">Chrysochromulina tobinii</name>
    <dbReference type="NCBI Taxonomy" id="1460289"/>
    <lineage>
        <taxon>Eukaryota</taxon>
        <taxon>Haptista</taxon>
        <taxon>Haptophyta</taxon>
        <taxon>Prymnesiophyceae</taxon>
        <taxon>Prymnesiales</taxon>
        <taxon>Chrysochromulinaceae</taxon>
        <taxon>Chrysochromulina</taxon>
    </lineage>
</organism>
<dbReference type="SUPFAM" id="SSF69786">
    <property type="entry name" value="YggU-like"/>
    <property type="match status" value="1"/>
</dbReference>
<dbReference type="Pfam" id="PF25809">
    <property type="entry name" value="STEEP1"/>
    <property type="match status" value="1"/>
</dbReference>
<dbReference type="PANTHER" id="PTHR47525:SF1">
    <property type="entry name" value="OS07G0295200 PROTEIN"/>
    <property type="match status" value="1"/>
</dbReference>
<dbReference type="OrthoDB" id="418131at2759"/>
<gene>
    <name evidence="3" type="ORF">Ctob_015324</name>
</gene>
<keyword evidence="4" id="KW-1185">Reference proteome</keyword>
<dbReference type="Proteomes" id="UP000037460">
    <property type="component" value="Unassembled WGS sequence"/>
</dbReference>
<proteinExistence type="inferred from homology"/>